<evidence type="ECO:0000313" key="4">
    <source>
        <dbReference type="EMBL" id="EDO61296.1"/>
    </source>
</evidence>
<dbReference type="SUPFAM" id="SSF46689">
    <property type="entry name" value="Homeodomain-like"/>
    <property type="match status" value="1"/>
</dbReference>
<evidence type="ECO:0000313" key="5">
    <source>
        <dbReference type="Proteomes" id="UP000003490"/>
    </source>
</evidence>
<protein>
    <submittedName>
        <fullName evidence="4">Transcriptional regulator, TetR family</fullName>
    </submittedName>
</protein>
<dbReference type="Gene3D" id="1.10.357.10">
    <property type="entry name" value="Tetracycline Repressor, domain 2"/>
    <property type="match status" value="1"/>
</dbReference>
<dbReference type="InterPro" id="IPR001647">
    <property type="entry name" value="HTH_TetR"/>
</dbReference>
<reference evidence="4 5" key="1">
    <citation type="submission" date="2007-08" db="EMBL/GenBank/DDBJ databases">
        <title>Draft genome sequence of Clostridium leptum (DSM 753).</title>
        <authorList>
            <person name="Sudarsanam P."/>
            <person name="Ley R."/>
            <person name="Guruge J."/>
            <person name="Turnbaugh P.J."/>
            <person name="Mahowald M."/>
            <person name="Liep D."/>
            <person name="Gordon J."/>
        </authorList>
    </citation>
    <scope>NUCLEOTIDE SEQUENCE [LARGE SCALE GENOMIC DNA]</scope>
    <source>
        <strain evidence="4 5">DSM 753</strain>
    </source>
</reference>
<organism evidence="4 5">
    <name type="scientific">[Clostridium] leptum DSM 753</name>
    <dbReference type="NCBI Taxonomy" id="428125"/>
    <lineage>
        <taxon>Bacteria</taxon>
        <taxon>Bacillati</taxon>
        <taxon>Bacillota</taxon>
        <taxon>Clostridia</taxon>
        <taxon>Eubacteriales</taxon>
        <taxon>Oscillospiraceae</taxon>
        <taxon>Oscillospiraceae incertae sedis</taxon>
    </lineage>
</organism>
<dbReference type="Proteomes" id="UP000003490">
    <property type="component" value="Unassembled WGS sequence"/>
</dbReference>
<evidence type="ECO:0000259" key="3">
    <source>
        <dbReference type="PROSITE" id="PS50977"/>
    </source>
</evidence>
<dbReference type="InterPro" id="IPR050624">
    <property type="entry name" value="HTH-type_Tx_Regulator"/>
</dbReference>
<dbReference type="eggNOG" id="COG1309">
    <property type="taxonomic scope" value="Bacteria"/>
</dbReference>
<dbReference type="PRINTS" id="PR00455">
    <property type="entry name" value="HTHTETR"/>
</dbReference>
<comment type="caution">
    <text evidence="4">The sequence shown here is derived from an EMBL/GenBank/DDBJ whole genome shotgun (WGS) entry which is preliminary data.</text>
</comment>
<feature type="domain" description="HTH tetR-type" evidence="3">
    <location>
        <begin position="10"/>
        <end position="70"/>
    </location>
</feature>
<dbReference type="PROSITE" id="PS01081">
    <property type="entry name" value="HTH_TETR_1"/>
    <property type="match status" value="1"/>
</dbReference>
<feature type="DNA-binding region" description="H-T-H motif" evidence="2">
    <location>
        <begin position="33"/>
        <end position="52"/>
    </location>
</feature>
<gene>
    <name evidence="4" type="ORF">CLOLEP_01691</name>
</gene>
<reference evidence="4 5" key="2">
    <citation type="submission" date="2007-08" db="EMBL/GenBank/DDBJ databases">
        <authorList>
            <person name="Fulton L."/>
            <person name="Clifton S."/>
            <person name="Fulton B."/>
            <person name="Xu J."/>
            <person name="Minx P."/>
            <person name="Pepin K.H."/>
            <person name="Johnson M."/>
            <person name="Thiruvilangam P."/>
            <person name="Bhonagiri V."/>
            <person name="Nash W.E."/>
            <person name="Wang C."/>
            <person name="Mardis E.R."/>
            <person name="Wilson R.K."/>
        </authorList>
    </citation>
    <scope>NUCLEOTIDE SEQUENCE [LARGE SCALE GENOMIC DNA]</scope>
    <source>
        <strain evidence="4 5">DSM 753</strain>
    </source>
</reference>
<dbReference type="Pfam" id="PF00440">
    <property type="entry name" value="TetR_N"/>
    <property type="match status" value="1"/>
</dbReference>
<accession>A7VT00</accession>
<name>A7VT00_9FIRM</name>
<dbReference type="HOGENOM" id="CLU_069356_6_0_9"/>
<evidence type="ECO:0000256" key="1">
    <source>
        <dbReference type="ARBA" id="ARBA00023125"/>
    </source>
</evidence>
<dbReference type="GO" id="GO:0003677">
    <property type="term" value="F:DNA binding"/>
    <property type="evidence" value="ECO:0007669"/>
    <property type="project" value="UniProtKB-UniRule"/>
</dbReference>
<dbReference type="AlphaFoldDB" id="A7VT00"/>
<dbReference type="PANTHER" id="PTHR43479">
    <property type="entry name" value="ACREF/ENVCD OPERON REPRESSOR-RELATED"/>
    <property type="match status" value="1"/>
</dbReference>
<dbReference type="PROSITE" id="PS50977">
    <property type="entry name" value="HTH_TETR_2"/>
    <property type="match status" value="1"/>
</dbReference>
<dbReference type="EMBL" id="ABCB02000018">
    <property type="protein sequence ID" value="EDO61296.1"/>
    <property type="molecule type" value="Genomic_DNA"/>
</dbReference>
<evidence type="ECO:0000256" key="2">
    <source>
        <dbReference type="PROSITE-ProRule" id="PRU00335"/>
    </source>
</evidence>
<dbReference type="PANTHER" id="PTHR43479:SF11">
    <property type="entry name" value="ACREF_ENVCD OPERON REPRESSOR-RELATED"/>
    <property type="match status" value="1"/>
</dbReference>
<keyword evidence="1 2" id="KW-0238">DNA-binding</keyword>
<dbReference type="InterPro" id="IPR023772">
    <property type="entry name" value="DNA-bd_HTH_TetR-type_CS"/>
</dbReference>
<sequence length="209" mass="23745">MEADMEEKSSDTLEKIQQAALEEFSEKGFLGASLRQIVKNAGVTTGAFYGYFSSKEALFASLVEPHAAALMGRFMEAQTGFAELPEQEQPAHMGEASGDYVDWMVDYICEHREPVNLLLCRAEGTSYEHFVHNMVEVEVEYTLKYMEVLRRLGKDIPQLDQSLCHIIASGMFNGLFEIVIHDMPREQAHRDVTQFRTFYTAGWLELMGQ</sequence>
<dbReference type="InterPro" id="IPR009057">
    <property type="entry name" value="Homeodomain-like_sf"/>
</dbReference>
<proteinExistence type="predicted"/>